<evidence type="ECO:0008006" key="5">
    <source>
        <dbReference type="Google" id="ProtNLM"/>
    </source>
</evidence>
<dbReference type="InterPro" id="IPR036291">
    <property type="entry name" value="NAD(P)-bd_dom_sf"/>
</dbReference>
<dbReference type="InterPro" id="IPR028939">
    <property type="entry name" value="P5C_Rdtase_cat_N"/>
</dbReference>
<organism evidence="3 4">
    <name type="scientific">Chaetoceros tenuissimus</name>
    <dbReference type="NCBI Taxonomy" id="426638"/>
    <lineage>
        <taxon>Eukaryota</taxon>
        <taxon>Sar</taxon>
        <taxon>Stramenopiles</taxon>
        <taxon>Ochrophyta</taxon>
        <taxon>Bacillariophyta</taxon>
        <taxon>Coscinodiscophyceae</taxon>
        <taxon>Chaetocerotophycidae</taxon>
        <taxon>Chaetocerotales</taxon>
        <taxon>Chaetocerotaceae</taxon>
        <taxon>Chaetoceros</taxon>
    </lineage>
</organism>
<dbReference type="Proteomes" id="UP001054902">
    <property type="component" value="Unassembled WGS sequence"/>
</dbReference>
<dbReference type="AlphaFoldDB" id="A0AAD3D7R5"/>
<feature type="domain" description="Pyrroline-5-carboxylate reductase catalytic N-terminal" evidence="2">
    <location>
        <begin position="7"/>
        <end position="104"/>
    </location>
</feature>
<evidence type="ECO:0000313" key="3">
    <source>
        <dbReference type="EMBL" id="GFH58090.1"/>
    </source>
</evidence>
<name>A0AAD3D7R5_9STRA</name>
<dbReference type="Pfam" id="PF03807">
    <property type="entry name" value="F420_oxidored"/>
    <property type="match status" value="1"/>
</dbReference>
<evidence type="ECO:0000259" key="2">
    <source>
        <dbReference type="Pfam" id="PF03807"/>
    </source>
</evidence>
<dbReference type="SUPFAM" id="SSF51735">
    <property type="entry name" value="NAD(P)-binding Rossmann-fold domains"/>
    <property type="match status" value="1"/>
</dbReference>
<comment type="caution">
    <text evidence="3">The sequence shown here is derived from an EMBL/GenBank/DDBJ whole genome shotgun (WGS) entry which is preliminary data.</text>
</comment>
<dbReference type="Gene3D" id="3.40.50.720">
    <property type="entry name" value="NAD(P)-binding Rossmann-like Domain"/>
    <property type="match status" value="1"/>
</dbReference>
<evidence type="ECO:0000259" key="1">
    <source>
        <dbReference type="Pfam" id="PF02317"/>
    </source>
</evidence>
<dbReference type="GO" id="GO:0016491">
    <property type="term" value="F:oxidoreductase activity"/>
    <property type="evidence" value="ECO:0007669"/>
    <property type="project" value="InterPro"/>
</dbReference>
<dbReference type="PANTHER" id="PTHR38015:SF1">
    <property type="entry name" value="OPINE DEHYDROGENASE DOMAIN-CONTAINING PROTEIN"/>
    <property type="match status" value="1"/>
</dbReference>
<dbReference type="Pfam" id="PF02317">
    <property type="entry name" value="Octopine_DH"/>
    <property type="match status" value="1"/>
</dbReference>
<sequence>MTKPKLTVCVVGGGNSAHVLIPFLATTGHKVNLLTRRPNEWQDEVVCDIVTIENEITDTFRGQINKKSSDPSEVIPEADAIILCMPVHQYRHALDRIAPHLNKEKEDVFVGTIYGQAGFNWMVHEVEREYDLSNIVCFAVGLIPWICRTTKYGHHVQNYGGKLINIVAVTPPQKFEKLNSLLLDDISWTPMKKGKFKQACSFLSLTLSVDNQMIHPSRCYGLWKEYGGKWPDLKSVPYFYRDFDDISADILKGVDEDYSAVRAAVRKHFVDRPFTYMLSYLDLEKLSHNSKHENIKASFKDSPQLGAIKTPTLELEDGSRILDTTCRFFTDDIPYGLLLAKWVAEQLKVKTPCIDEIIMWAQNLRNEHWLNDDHSIDMNFCMTHKQLTGLPPSYGINNVDDILD</sequence>
<dbReference type="PANTHER" id="PTHR38015">
    <property type="entry name" value="BLR6086 PROTEIN"/>
    <property type="match status" value="1"/>
</dbReference>
<feature type="domain" description="Opine dehydrogenase" evidence="1">
    <location>
        <begin position="199"/>
        <end position="364"/>
    </location>
</feature>
<dbReference type="Gene3D" id="1.10.1040.10">
    <property type="entry name" value="N-(1-d-carboxylethyl)-l-norvaline Dehydrogenase, domain 2"/>
    <property type="match status" value="1"/>
</dbReference>
<dbReference type="EMBL" id="BLLK01000060">
    <property type="protein sequence ID" value="GFH58090.1"/>
    <property type="molecule type" value="Genomic_DNA"/>
</dbReference>
<dbReference type="InterPro" id="IPR008927">
    <property type="entry name" value="6-PGluconate_DH-like_C_sf"/>
</dbReference>
<dbReference type="InterPro" id="IPR003421">
    <property type="entry name" value="Opine_DH"/>
</dbReference>
<evidence type="ECO:0000313" key="4">
    <source>
        <dbReference type="Proteomes" id="UP001054902"/>
    </source>
</evidence>
<dbReference type="InterPro" id="IPR051729">
    <property type="entry name" value="Opine/Lysopine_DH"/>
</dbReference>
<reference evidence="3 4" key="1">
    <citation type="journal article" date="2021" name="Sci. Rep.">
        <title>The genome of the diatom Chaetoceros tenuissimus carries an ancient integrated fragment of an extant virus.</title>
        <authorList>
            <person name="Hongo Y."/>
            <person name="Kimura K."/>
            <person name="Takaki Y."/>
            <person name="Yoshida Y."/>
            <person name="Baba S."/>
            <person name="Kobayashi G."/>
            <person name="Nagasaki K."/>
            <person name="Hano T."/>
            <person name="Tomaru Y."/>
        </authorList>
    </citation>
    <scope>NUCLEOTIDE SEQUENCE [LARGE SCALE GENOMIC DNA]</scope>
    <source>
        <strain evidence="3 4">NIES-3715</strain>
    </source>
</reference>
<keyword evidence="4" id="KW-1185">Reference proteome</keyword>
<gene>
    <name evidence="3" type="ORF">CTEN210_14566</name>
</gene>
<proteinExistence type="predicted"/>
<protein>
    <recommendedName>
        <fullName evidence="5">Opine dehydrogenase domain-containing protein</fullName>
    </recommendedName>
</protein>
<dbReference type="InterPro" id="IPR013328">
    <property type="entry name" value="6PGD_dom2"/>
</dbReference>
<accession>A0AAD3D7R5</accession>
<dbReference type="SUPFAM" id="SSF48179">
    <property type="entry name" value="6-phosphogluconate dehydrogenase C-terminal domain-like"/>
    <property type="match status" value="1"/>
</dbReference>